<name>A0A553IBN0_9PEZI</name>
<sequence>MHESYLKNKSQIVCIYGLQQTKNFEDLLLEDLGDGRFLEDYLHKQLHSATEGEAVLFPFLVVEAKAGNAPDD</sequence>
<proteinExistence type="predicted"/>
<dbReference type="AlphaFoldDB" id="A0A553IBN0"/>
<dbReference type="EMBL" id="VFLP01000005">
    <property type="protein sequence ID" value="TRX97607.1"/>
    <property type="molecule type" value="Genomic_DNA"/>
</dbReference>
<gene>
    <name evidence="1" type="ORF">FHL15_001362</name>
</gene>
<dbReference type="OrthoDB" id="3538597at2759"/>
<evidence type="ECO:0000313" key="1">
    <source>
        <dbReference type="EMBL" id="TRX97607.1"/>
    </source>
</evidence>
<organism evidence="1 2">
    <name type="scientific">Xylaria flabelliformis</name>
    <dbReference type="NCBI Taxonomy" id="2512241"/>
    <lineage>
        <taxon>Eukaryota</taxon>
        <taxon>Fungi</taxon>
        <taxon>Dikarya</taxon>
        <taxon>Ascomycota</taxon>
        <taxon>Pezizomycotina</taxon>
        <taxon>Sordariomycetes</taxon>
        <taxon>Xylariomycetidae</taxon>
        <taxon>Xylariales</taxon>
        <taxon>Xylariaceae</taxon>
        <taxon>Xylaria</taxon>
    </lineage>
</organism>
<comment type="caution">
    <text evidence="1">The sequence shown here is derived from an EMBL/GenBank/DDBJ whole genome shotgun (WGS) entry which is preliminary data.</text>
</comment>
<reference evidence="2" key="1">
    <citation type="submission" date="2019-06" db="EMBL/GenBank/DDBJ databases">
        <title>Draft genome sequence of the griseofulvin-producing fungus Xylaria cubensis strain G536.</title>
        <authorList>
            <person name="Mead M.E."/>
            <person name="Raja H.A."/>
            <person name="Steenwyk J.L."/>
            <person name="Knowles S.L."/>
            <person name="Oberlies N.H."/>
            <person name="Rokas A."/>
        </authorList>
    </citation>
    <scope>NUCLEOTIDE SEQUENCE [LARGE SCALE GENOMIC DNA]</scope>
    <source>
        <strain evidence="2">G536</strain>
    </source>
</reference>
<protein>
    <submittedName>
        <fullName evidence="1">Uncharacterized protein</fullName>
    </submittedName>
</protein>
<evidence type="ECO:0000313" key="2">
    <source>
        <dbReference type="Proteomes" id="UP000319160"/>
    </source>
</evidence>
<accession>A0A553IBN0</accession>
<keyword evidence="2" id="KW-1185">Reference proteome</keyword>
<dbReference type="Proteomes" id="UP000319160">
    <property type="component" value="Unassembled WGS sequence"/>
</dbReference>